<dbReference type="Pfam" id="PF01478">
    <property type="entry name" value="Peptidase_A24"/>
    <property type="match status" value="1"/>
</dbReference>
<evidence type="ECO:0000256" key="1">
    <source>
        <dbReference type="SAM" id="Phobius"/>
    </source>
</evidence>
<dbReference type="RefSeq" id="WP_242878426.1">
    <property type="nucleotide sequence ID" value="NZ_JAJEPW010000024.1"/>
</dbReference>
<evidence type="ECO:0000313" key="3">
    <source>
        <dbReference type="EMBL" id="MCC2129702.1"/>
    </source>
</evidence>
<feature type="transmembrane region" description="Helical" evidence="1">
    <location>
        <begin position="109"/>
        <end position="131"/>
    </location>
</feature>
<feature type="transmembrane region" description="Helical" evidence="1">
    <location>
        <begin position="33"/>
        <end position="50"/>
    </location>
</feature>
<feature type="transmembrane region" description="Helical" evidence="1">
    <location>
        <begin position="152"/>
        <end position="169"/>
    </location>
</feature>
<dbReference type="Proteomes" id="UP001199319">
    <property type="component" value="Unassembled WGS sequence"/>
</dbReference>
<protein>
    <submittedName>
        <fullName evidence="3">A24 family peptidase</fullName>
    </submittedName>
</protein>
<keyword evidence="1" id="KW-0472">Membrane</keyword>
<dbReference type="AlphaFoldDB" id="A0AAE3AFC8"/>
<dbReference type="EMBL" id="JAJEPW010000024">
    <property type="protein sequence ID" value="MCC2129702.1"/>
    <property type="molecule type" value="Genomic_DNA"/>
</dbReference>
<evidence type="ECO:0000259" key="2">
    <source>
        <dbReference type="Pfam" id="PF01478"/>
    </source>
</evidence>
<name>A0AAE3AFC8_9FIRM</name>
<keyword evidence="1" id="KW-1133">Transmembrane helix</keyword>
<dbReference type="GO" id="GO:0016020">
    <property type="term" value="C:membrane"/>
    <property type="evidence" value="ECO:0007669"/>
    <property type="project" value="InterPro"/>
</dbReference>
<comment type="caution">
    <text evidence="3">The sequence shown here is derived from an EMBL/GenBank/DDBJ whole genome shotgun (WGS) entry which is preliminary data.</text>
</comment>
<feature type="domain" description="Prepilin type IV endopeptidase peptidase" evidence="2">
    <location>
        <begin position="36"/>
        <end position="129"/>
    </location>
</feature>
<organism evidence="3 4">
    <name type="scientific">Brotocaccenecus cirricatena</name>
    <dbReference type="NCBI Taxonomy" id="3064195"/>
    <lineage>
        <taxon>Bacteria</taxon>
        <taxon>Bacillati</taxon>
        <taxon>Bacillota</taxon>
        <taxon>Clostridia</taxon>
        <taxon>Eubacteriales</taxon>
        <taxon>Oscillospiraceae</taxon>
        <taxon>Brotocaccenecus</taxon>
    </lineage>
</organism>
<feature type="transmembrane region" description="Helical" evidence="1">
    <location>
        <begin position="62"/>
        <end position="89"/>
    </location>
</feature>
<reference evidence="3" key="1">
    <citation type="submission" date="2021-10" db="EMBL/GenBank/DDBJ databases">
        <title>Anaerobic single-cell dispensing facilitates the cultivation of human gut bacteria.</title>
        <authorList>
            <person name="Afrizal A."/>
        </authorList>
    </citation>
    <scope>NUCLEOTIDE SEQUENCE</scope>
    <source>
        <strain evidence="3">CLA-AA-H272</strain>
    </source>
</reference>
<keyword evidence="4" id="KW-1185">Reference proteome</keyword>
<accession>A0AAE3AFC8</accession>
<sequence length="175" mass="18978">MPDNPLWMFRPFLSPAPLPLEVISQLQEPMKALQMWLFFSLLLVGAIFDCQKRLIPNTLCALITMVGLLVFHPAQLMGPLAALPLLAAAMHKPGSIGGGDIKFTAASGFVLGITDGLWGMALGLALAALFYAINWSTQKFRRRKCAAPSQTALPLVPFLSFGFAIIYILNYGGTL</sequence>
<dbReference type="GO" id="GO:0004190">
    <property type="term" value="F:aspartic-type endopeptidase activity"/>
    <property type="evidence" value="ECO:0007669"/>
    <property type="project" value="InterPro"/>
</dbReference>
<gene>
    <name evidence="3" type="ORF">LKD37_09260</name>
</gene>
<dbReference type="InterPro" id="IPR000045">
    <property type="entry name" value="Prepilin_IV_endopep_pep"/>
</dbReference>
<keyword evidence="1" id="KW-0812">Transmembrane</keyword>
<dbReference type="Gene3D" id="1.20.120.1220">
    <property type="match status" value="1"/>
</dbReference>
<proteinExistence type="predicted"/>
<evidence type="ECO:0000313" key="4">
    <source>
        <dbReference type="Proteomes" id="UP001199319"/>
    </source>
</evidence>